<dbReference type="PANTHER" id="PTHR34978">
    <property type="entry name" value="POSSIBLE SENSOR-TRANSDUCER PROTEIN BLAR"/>
    <property type="match status" value="1"/>
</dbReference>
<dbReference type="PANTHER" id="PTHR34978:SF3">
    <property type="entry name" value="SLR0241 PROTEIN"/>
    <property type="match status" value="1"/>
</dbReference>
<organism evidence="3 4">
    <name type="scientific">Sphingobium soli</name>
    <dbReference type="NCBI Taxonomy" id="1591116"/>
    <lineage>
        <taxon>Bacteria</taxon>
        <taxon>Pseudomonadati</taxon>
        <taxon>Pseudomonadota</taxon>
        <taxon>Alphaproteobacteria</taxon>
        <taxon>Sphingomonadales</taxon>
        <taxon>Sphingomonadaceae</taxon>
        <taxon>Sphingobium</taxon>
    </lineage>
</organism>
<accession>A0ABS8H3W9</accession>
<feature type="domain" description="Peptidase M56" evidence="2">
    <location>
        <begin position="6"/>
        <end position="268"/>
    </location>
</feature>
<dbReference type="RefSeq" id="WP_228227001.1">
    <property type="nucleotide sequence ID" value="NZ_JAJGNP010000005.1"/>
</dbReference>
<proteinExistence type="predicted"/>
<name>A0ABS8H3W9_9SPHN</name>
<evidence type="ECO:0000259" key="2">
    <source>
        <dbReference type="Pfam" id="PF05569"/>
    </source>
</evidence>
<dbReference type="Proteomes" id="UP001198830">
    <property type="component" value="Unassembled WGS sequence"/>
</dbReference>
<reference evidence="3 4" key="1">
    <citation type="submission" date="2021-10" db="EMBL/GenBank/DDBJ databases">
        <title>The diversity and Nitrogen Metabolism of Culturable Nitrate-Utilizing Bacteria Within the Oxygen Minimum Zone of the Changjiang (Yangtze River)Estuary.</title>
        <authorList>
            <person name="Zhang D."/>
            <person name="Zheng J."/>
            <person name="Liu S."/>
            <person name="He W."/>
        </authorList>
    </citation>
    <scope>NUCLEOTIDE SEQUENCE [LARGE SCALE GENOMIC DNA]</scope>
    <source>
        <strain evidence="3 4">FXH275-2</strain>
    </source>
</reference>
<protein>
    <submittedName>
        <fullName evidence="3">M56 family metallopeptidase</fullName>
    </submittedName>
</protein>
<dbReference type="CDD" id="cd07341">
    <property type="entry name" value="M56_BlaR1_MecR1_like"/>
    <property type="match status" value="1"/>
</dbReference>
<gene>
    <name evidence="3" type="ORF">LL253_09340</name>
</gene>
<keyword evidence="4" id="KW-1185">Reference proteome</keyword>
<sequence length="516" mass="55289">MIIWLAETLVATSLLMAAVMMVRRPLARWLGAGAAYMLWILPLARMLMPALPDQVADASPLHQVMNQSGLPAILVPTAAAQTVETSPAVPWLELVMALWLLGMVSFVFIQAVGYLRFRRMILKVATSVGWEGRLHVVISPHASGPLAFGIVHPHIVLPQDFALRYDPQEQDMAIAHERAHHERGDLVANMIALMLLALHWCNPIAWIAYRAYRADQETACDARVLALYGSDQAHAYGRAILKAAGGRQYGAACHLTRLATLKGRLKMLSSHETSLRRISWGMAAVAVATAAGLALTASGSRAAKQMAAITQKVEQADLTRLTDLVAQPAHATINAAALPAARDIPSPLAAPAAPEGEPVPAVAPLAPIAAVPPAADMTPPIPPVPPTPPVTVRSEKGRIIVTHADGRVVTHRVPTEEEITRMVPVVDVREGCEGKGITSHRETVDANGRRHIRVRICQNAIEAQARQAEHVGKVAARSGLIAARAQLAAARMSAQARAEALREIDDNIAELDGQGN</sequence>
<keyword evidence="1" id="KW-0812">Transmembrane</keyword>
<evidence type="ECO:0000313" key="3">
    <source>
        <dbReference type="EMBL" id="MCC4232895.1"/>
    </source>
</evidence>
<evidence type="ECO:0000256" key="1">
    <source>
        <dbReference type="SAM" id="Phobius"/>
    </source>
</evidence>
<feature type="transmembrane region" description="Helical" evidence="1">
    <location>
        <begin position="278"/>
        <end position="297"/>
    </location>
</feature>
<evidence type="ECO:0000313" key="4">
    <source>
        <dbReference type="Proteomes" id="UP001198830"/>
    </source>
</evidence>
<dbReference type="InterPro" id="IPR008756">
    <property type="entry name" value="Peptidase_M56"/>
</dbReference>
<feature type="transmembrane region" description="Helical" evidence="1">
    <location>
        <begin position="186"/>
        <end position="209"/>
    </location>
</feature>
<keyword evidence="1" id="KW-0472">Membrane</keyword>
<keyword evidence="1" id="KW-1133">Transmembrane helix</keyword>
<dbReference type="InterPro" id="IPR052173">
    <property type="entry name" value="Beta-lactam_resp_regulator"/>
</dbReference>
<comment type="caution">
    <text evidence="3">The sequence shown here is derived from an EMBL/GenBank/DDBJ whole genome shotgun (WGS) entry which is preliminary data.</text>
</comment>
<dbReference type="Pfam" id="PF05569">
    <property type="entry name" value="Peptidase_M56"/>
    <property type="match status" value="1"/>
</dbReference>
<feature type="transmembrane region" description="Helical" evidence="1">
    <location>
        <begin position="29"/>
        <end position="48"/>
    </location>
</feature>
<dbReference type="EMBL" id="JAJGNP010000005">
    <property type="protein sequence ID" value="MCC4232895.1"/>
    <property type="molecule type" value="Genomic_DNA"/>
</dbReference>
<feature type="transmembrane region" description="Helical" evidence="1">
    <location>
        <begin position="94"/>
        <end position="115"/>
    </location>
</feature>